<evidence type="ECO:0000313" key="5">
    <source>
        <dbReference type="Proteomes" id="UP000000845"/>
    </source>
</evidence>
<evidence type="ECO:0000259" key="2">
    <source>
        <dbReference type="PROSITE" id="PS51736"/>
    </source>
</evidence>
<dbReference type="HOGENOM" id="CLU_010686_18_11_0"/>
<dbReference type="PROSITE" id="PS51736">
    <property type="entry name" value="RECOMBINASES_3"/>
    <property type="match status" value="1"/>
</dbReference>
<dbReference type="PANTHER" id="PTHR30461">
    <property type="entry name" value="DNA-INVERTASE FROM LAMBDOID PROPHAGE"/>
    <property type="match status" value="1"/>
</dbReference>
<reference evidence="5" key="1">
    <citation type="submission" date="2009-09" db="EMBL/GenBank/DDBJ databases">
        <title>The complete chromosome of Sebaldella termitidis ATCC 33386.</title>
        <authorList>
            <consortium name="US DOE Joint Genome Institute (JGI-PGF)"/>
            <person name="Lucas S."/>
            <person name="Copeland A."/>
            <person name="Lapidus A."/>
            <person name="Glavina del Rio T."/>
            <person name="Dalin E."/>
            <person name="Tice H."/>
            <person name="Bruce D."/>
            <person name="Goodwin L."/>
            <person name="Pitluck S."/>
            <person name="Kyrpides N."/>
            <person name="Mavromatis K."/>
            <person name="Ivanova N."/>
            <person name="Mikhailova N."/>
            <person name="Sims D."/>
            <person name="Meincke L."/>
            <person name="Brettin T."/>
            <person name="Detter J.C."/>
            <person name="Han C."/>
            <person name="Larimer F."/>
            <person name="Land M."/>
            <person name="Hauser L."/>
            <person name="Markowitz V."/>
            <person name="Cheng J.F."/>
            <person name="Hugenholtz P."/>
            <person name="Woyke T."/>
            <person name="Wu D."/>
            <person name="Eisen J.A."/>
        </authorList>
    </citation>
    <scope>NUCLEOTIDE SEQUENCE [LARGE SCALE GENOMIC DNA]</scope>
    <source>
        <strain evidence="5">ATCC 33386 / NCTC 11300</strain>
    </source>
</reference>
<dbReference type="CDD" id="cd00338">
    <property type="entry name" value="Ser_Recombinase"/>
    <property type="match status" value="1"/>
</dbReference>
<feature type="domain" description="Recombinase" evidence="3">
    <location>
        <begin position="156"/>
        <end position="273"/>
    </location>
</feature>
<name>D1AQX9_SEBTE</name>
<keyword evidence="1" id="KW-0175">Coiled coil</keyword>
<organism evidence="4 5">
    <name type="scientific">Sebaldella termitidis (strain ATCC 33386 / NCTC 11300)</name>
    <dbReference type="NCBI Taxonomy" id="526218"/>
    <lineage>
        <taxon>Bacteria</taxon>
        <taxon>Fusobacteriati</taxon>
        <taxon>Fusobacteriota</taxon>
        <taxon>Fusobacteriia</taxon>
        <taxon>Fusobacteriales</taxon>
        <taxon>Leptotrichiaceae</taxon>
        <taxon>Sebaldella</taxon>
    </lineage>
</organism>
<dbReference type="eggNOG" id="COG1961">
    <property type="taxonomic scope" value="Bacteria"/>
</dbReference>
<sequence length="496" mass="56824">MKKAVIYARFSSDNQRSVSIDAQIRAIRDYCSKNNILVTDTYIDEAISGTSANSRVHFLKMIEDSSKNNFDYVVVHKLDRFARNSYDQAYYEKKLNDNRVKIISVLEQFNDSPEHVILKGVITSMNEYYSLNLSRETKKGLYENFYNCQHASGMPPLGLDVDKETRKYVINEEEAKIVRLIFRLSLEGNGYAFISNFLNKKGYLNKRKRPFGKGGIRDMLLNEKYIGNYILGKKNKKGQLTGREKIQEGVIPAIIDKETFYAVQDIFKNRIASKKSNAKVDYLLTGFCKCGECGGSYSGAGKIKGRSKQYDSYGCTSRKSKKTDCINPKIRKEVLEHIVFKAIKDEIFSPDRLNIFIQELTKKIDDQNKNIDVLTKKNDQAIQNIKNKKEKLLSLFLDSHLNEDEFKPKNDELELQLIEKIRERENLNRGNGIDVNKIKAYVRKLVEGLENKNVSIKKQILQTFVEEILVFKGHITIRLKFFGLPDGGNDGGSGGN</sequence>
<dbReference type="AlphaFoldDB" id="D1AQX9"/>
<dbReference type="InterPro" id="IPR036162">
    <property type="entry name" value="Resolvase-like_N_sf"/>
</dbReference>
<proteinExistence type="predicted"/>
<dbReference type="Gene3D" id="3.90.1750.20">
    <property type="entry name" value="Putative Large Serine Recombinase, Chain B, Domain 2"/>
    <property type="match status" value="1"/>
</dbReference>
<keyword evidence="5" id="KW-1185">Reference proteome</keyword>
<dbReference type="PROSITE" id="PS51737">
    <property type="entry name" value="RECOMBINASE_DNA_BIND"/>
    <property type="match status" value="1"/>
</dbReference>
<accession>D1AQX9</accession>
<dbReference type="InterPro" id="IPR050639">
    <property type="entry name" value="SSR_resolvase"/>
</dbReference>
<protein>
    <submittedName>
        <fullName evidence="4">Recombinase</fullName>
    </submittedName>
</protein>
<gene>
    <name evidence="4" type="ordered locus">Sterm_0795</name>
</gene>
<dbReference type="GO" id="GO:0003677">
    <property type="term" value="F:DNA binding"/>
    <property type="evidence" value="ECO:0007669"/>
    <property type="project" value="InterPro"/>
</dbReference>
<dbReference type="Pfam" id="PF07508">
    <property type="entry name" value="Recombinase"/>
    <property type="match status" value="1"/>
</dbReference>
<dbReference type="InterPro" id="IPR006119">
    <property type="entry name" value="Resolv_N"/>
</dbReference>
<dbReference type="InterPro" id="IPR025827">
    <property type="entry name" value="Zn_ribbon_recom_dom"/>
</dbReference>
<dbReference type="Gene3D" id="3.40.50.1390">
    <property type="entry name" value="Resolvase, N-terminal catalytic domain"/>
    <property type="match status" value="1"/>
</dbReference>
<dbReference type="InterPro" id="IPR011109">
    <property type="entry name" value="DNA_bind_recombinase_dom"/>
</dbReference>
<dbReference type="GO" id="GO:0000150">
    <property type="term" value="F:DNA strand exchange activity"/>
    <property type="evidence" value="ECO:0007669"/>
    <property type="project" value="InterPro"/>
</dbReference>
<dbReference type="KEGG" id="str:Sterm_0795"/>
<dbReference type="EMBL" id="CP001739">
    <property type="protein sequence ID" value="ACZ07667.1"/>
    <property type="molecule type" value="Genomic_DNA"/>
</dbReference>
<dbReference type="SUPFAM" id="SSF53041">
    <property type="entry name" value="Resolvase-like"/>
    <property type="match status" value="1"/>
</dbReference>
<dbReference type="InterPro" id="IPR038109">
    <property type="entry name" value="DNA_bind_recomb_sf"/>
</dbReference>
<feature type="coiled-coil region" evidence="1">
    <location>
        <begin position="357"/>
        <end position="430"/>
    </location>
</feature>
<dbReference type="SMART" id="SM00857">
    <property type="entry name" value="Resolvase"/>
    <property type="match status" value="1"/>
</dbReference>
<dbReference type="RefSeq" id="WP_012860263.1">
    <property type="nucleotide sequence ID" value="NC_013517.1"/>
</dbReference>
<feature type="domain" description="Resolvase/invertase-type recombinase catalytic" evidence="2">
    <location>
        <begin position="3"/>
        <end position="152"/>
    </location>
</feature>
<evidence type="ECO:0000256" key="1">
    <source>
        <dbReference type="SAM" id="Coils"/>
    </source>
</evidence>
<dbReference type="STRING" id="526218.Sterm_0795"/>
<evidence type="ECO:0000313" key="4">
    <source>
        <dbReference type="EMBL" id="ACZ07667.1"/>
    </source>
</evidence>
<dbReference type="Proteomes" id="UP000000845">
    <property type="component" value="Chromosome"/>
</dbReference>
<dbReference type="PANTHER" id="PTHR30461:SF23">
    <property type="entry name" value="DNA RECOMBINASE-RELATED"/>
    <property type="match status" value="1"/>
</dbReference>
<evidence type="ECO:0000259" key="3">
    <source>
        <dbReference type="PROSITE" id="PS51737"/>
    </source>
</evidence>
<reference evidence="4 5" key="2">
    <citation type="journal article" date="2010" name="Stand. Genomic Sci.">
        <title>Complete genome sequence of Sebaldella termitidis type strain (NCTC 11300).</title>
        <authorList>
            <person name="Harmon-Smith M."/>
            <person name="Celia L."/>
            <person name="Chertkov O."/>
            <person name="Lapidus A."/>
            <person name="Copeland A."/>
            <person name="Glavina Del Rio T."/>
            <person name="Nolan M."/>
            <person name="Lucas S."/>
            <person name="Tice H."/>
            <person name="Cheng J.F."/>
            <person name="Han C."/>
            <person name="Detter J.C."/>
            <person name="Bruce D."/>
            <person name="Goodwin L."/>
            <person name="Pitluck S."/>
            <person name="Pati A."/>
            <person name="Liolios K."/>
            <person name="Ivanova N."/>
            <person name="Mavromatis K."/>
            <person name="Mikhailova N."/>
            <person name="Chen A."/>
            <person name="Palaniappan K."/>
            <person name="Land M."/>
            <person name="Hauser L."/>
            <person name="Chang Y.J."/>
            <person name="Jeffries C.D."/>
            <person name="Brettin T."/>
            <person name="Goker M."/>
            <person name="Beck B."/>
            <person name="Bristow J."/>
            <person name="Eisen J.A."/>
            <person name="Markowitz V."/>
            <person name="Hugenholtz P."/>
            <person name="Kyrpides N.C."/>
            <person name="Klenk H.P."/>
            <person name="Chen F."/>
        </authorList>
    </citation>
    <scope>NUCLEOTIDE SEQUENCE [LARGE SCALE GENOMIC DNA]</scope>
    <source>
        <strain evidence="5">ATCC 33386 / NCTC 11300</strain>
    </source>
</reference>
<dbReference type="Pfam" id="PF00239">
    <property type="entry name" value="Resolvase"/>
    <property type="match status" value="1"/>
</dbReference>
<dbReference type="Pfam" id="PF13408">
    <property type="entry name" value="Zn_ribbon_recom"/>
    <property type="match status" value="1"/>
</dbReference>